<evidence type="ECO:0000313" key="10">
    <source>
        <dbReference type="EMBL" id="SBQ86415.1"/>
    </source>
</evidence>
<evidence type="ECO:0000256" key="7">
    <source>
        <dbReference type="SAM" id="MobiDB-lite"/>
    </source>
</evidence>
<keyword evidence="4 5" id="KW-1015">Disulfide bond</keyword>
<evidence type="ECO:0000256" key="6">
    <source>
        <dbReference type="PROSITE-ProRule" id="PRU00500"/>
    </source>
</evidence>
<evidence type="ECO:0000259" key="9">
    <source>
        <dbReference type="PROSITE" id="PS51162"/>
    </source>
</evidence>
<dbReference type="InterPro" id="IPR015386">
    <property type="entry name" value="MHC_II-assoc_invar/CLIP_MHC-bd"/>
</dbReference>
<keyword evidence="8" id="KW-1133">Transmembrane helix</keyword>
<dbReference type="GO" id="GO:0006955">
    <property type="term" value="P:immune response"/>
    <property type="evidence" value="ECO:0007669"/>
    <property type="project" value="InterPro"/>
</dbReference>
<evidence type="ECO:0000256" key="3">
    <source>
        <dbReference type="ARBA" id="ARBA00022737"/>
    </source>
</evidence>
<feature type="disulfide bond" evidence="5 6">
    <location>
        <begin position="159"/>
        <end position="179"/>
    </location>
</feature>
<feature type="domain" description="Thyroglobulin type-1" evidence="9">
    <location>
        <begin position="119"/>
        <end position="179"/>
    </location>
</feature>
<dbReference type="InterPro" id="IPR036857">
    <property type="entry name" value="Thyroglobulin_1_sf"/>
</dbReference>
<dbReference type="PROSITE" id="PS00484">
    <property type="entry name" value="THYROGLOBULIN_1_1"/>
    <property type="match status" value="1"/>
</dbReference>
<dbReference type="CDD" id="cd00191">
    <property type="entry name" value="TY"/>
    <property type="match status" value="1"/>
</dbReference>
<dbReference type="GO" id="GO:0035718">
    <property type="term" value="F:macrophage migration inhibitory factor binding"/>
    <property type="evidence" value="ECO:0007669"/>
    <property type="project" value="InterPro"/>
</dbReference>
<evidence type="ECO:0000256" key="1">
    <source>
        <dbReference type="ARBA" id="ARBA00004613"/>
    </source>
</evidence>
<feature type="region of interest" description="Disordered" evidence="7">
    <location>
        <begin position="1"/>
        <end position="25"/>
    </location>
</feature>
<dbReference type="GO" id="GO:0005615">
    <property type="term" value="C:extracellular space"/>
    <property type="evidence" value="ECO:0007669"/>
    <property type="project" value="TreeGrafter"/>
</dbReference>
<feature type="compositionally biased region" description="Polar residues" evidence="7">
    <location>
        <begin position="1"/>
        <end position="21"/>
    </location>
</feature>
<sequence>MSDPESPNQPLVGASDQQTAVNVGEPAQGSSRAYKVAGLTLLACVLIVGQSAIAYFLFSQSGDIKSLQDQNNKMNTELTKPRSGSIPVQMRVPMSSMHLVFDDTMEGEESTSGKTPAPLTNCQLEAAGMKAVQVPGFFPRCDTNGLYNSQQCFQALCWCVNPETGIQIPGSAREGLVMCNTSAPAGKMVDTTDDDDVVEILPD</sequence>
<dbReference type="PANTHER" id="PTHR12352">
    <property type="entry name" value="SECRETED MODULAR CALCIUM-BINDING PROTEIN"/>
    <property type="match status" value="1"/>
</dbReference>
<name>A0A1A8HPU9_NOTKU</name>
<dbReference type="GO" id="GO:0042289">
    <property type="term" value="F:MHC class II protein binding"/>
    <property type="evidence" value="ECO:0007669"/>
    <property type="project" value="InterPro"/>
</dbReference>
<dbReference type="InterPro" id="IPR043530">
    <property type="entry name" value="CD74_antigen"/>
</dbReference>
<evidence type="ECO:0000256" key="5">
    <source>
        <dbReference type="PIRSR" id="PIRSR001992-1"/>
    </source>
</evidence>
<reference evidence="10" key="1">
    <citation type="submission" date="2016-05" db="EMBL/GenBank/DDBJ databases">
        <authorList>
            <person name="Lavstsen T."/>
            <person name="Jespersen J.S."/>
        </authorList>
    </citation>
    <scope>NUCLEOTIDE SEQUENCE</scope>
    <source>
        <tissue evidence="10">Brain</tissue>
    </source>
</reference>
<dbReference type="GO" id="GO:0006886">
    <property type="term" value="P:intracellular protein transport"/>
    <property type="evidence" value="ECO:0007669"/>
    <property type="project" value="InterPro"/>
</dbReference>
<dbReference type="InterPro" id="IPR051950">
    <property type="entry name" value="Dev_reg/Prot_inhib"/>
</dbReference>
<dbReference type="Pfam" id="PF00086">
    <property type="entry name" value="Thyroglobulin_1"/>
    <property type="match status" value="1"/>
</dbReference>
<feature type="disulfide bond" evidence="5 6">
    <location>
        <begin position="122"/>
        <end position="141"/>
    </location>
</feature>
<dbReference type="GO" id="GO:0016020">
    <property type="term" value="C:membrane"/>
    <property type="evidence" value="ECO:0007669"/>
    <property type="project" value="InterPro"/>
</dbReference>
<comment type="caution">
    <text evidence="6">Lacks conserved residue(s) required for the propagation of feature annotation.</text>
</comment>
<dbReference type="SUPFAM" id="SSF57610">
    <property type="entry name" value="Thyroglobulin type-1 domain"/>
    <property type="match status" value="1"/>
</dbReference>
<feature type="transmembrane region" description="Helical" evidence="8">
    <location>
        <begin position="36"/>
        <end position="58"/>
    </location>
</feature>
<accession>A0A1A8HPU9</accession>
<dbReference type="PIRSF" id="PIRSF001992">
    <property type="entry name" value="CD74_antigen"/>
    <property type="match status" value="1"/>
</dbReference>
<dbReference type="PROSITE" id="PS51162">
    <property type="entry name" value="THYROGLOBULIN_1_2"/>
    <property type="match status" value="1"/>
</dbReference>
<dbReference type="PANTHER" id="PTHR12352:SF3">
    <property type="entry name" value="NIDOGEN-2"/>
    <property type="match status" value="1"/>
</dbReference>
<dbReference type="GO" id="GO:0019882">
    <property type="term" value="P:antigen processing and presentation"/>
    <property type="evidence" value="ECO:0007669"/>
    <property type="project" value="InterPro"/>
</dbReference>
<comment type="subcellular location">
    <subcellularLocation>
        <location evidence="1">Secreted</location>
    </subcellularLocation>
</comment>
<evidence type="ECO:0000256" key="2">
    <source>
        <dbReference type="ARBA" id="ARBA00022525"/>
    </source>
</evidence>
<dbReference type="AlphaFoldDB" id="A0A1A8HPU9"/>
<dbReference type="Gene3D" id="4.10.800.10">
    <property type="entry name" value="Thyroglobulin type-1"/>
    <property type="match status" value="1"/>
</dbReference>
<keyword evidence="3" id="KW-0677">Repeat</keyword>
<feature type="disulfide bond" evidence="5">
    <location>
        <begin position="152"/>
        <end position="157"/>
    </location>
</feature>
<organism evidence="10">
    <name type="scientific">Nothobranchius kuhntae</name>
    <name type="common">Beira killifish</name>
    <dbReference type="NCBI Taxonomy" id="321403"/>
    <lineage>
        <taxon>Eukaryota</taxon>
        <taxon>Metazoa</taxon>
        <taxon>Chordata</taxon>
        <taxon>Craniata</taxon>
        <taxon>Vertebrata</taxon>
        <taxon>Euteleostomi</taxon>
        <taxon>Actinopterygii</taxon>
        <taxon>Neopterygii</taxon>
        <taxon>Teleostei</taxon>
        <taxon>Neoteleostei</taxon>
        <taxon>Acanthomorphata</taxon>
        <taxon>Ovalentaria</taxon>
        <taxon>Atherinomorphae</taxon>
        <taxon>Cyprinodontiformes</taxon>
        <taxon>Nothobranchiidae</taxon>
        <taxon>Nothobranchius</taxon>
    </lineage>
</organism>
<keyword evidence="8" id="KW-0812">Transmembrane</keyword>
<keyword evidence="8" id="KW-0472">Membrane</keyword>
<dbReference type="EMBL" id="HAED01000570">
    <property type="protein sequence ID" value="SBQ86415.1"/>
    <property type="molecule type" value="Transcribed_RNA"/>
</dbReference>
<dbReference type="SMART" id="SM00211">
    <property type="entry name" value="TY"/>
    <property type="match status" value="1"/>
</dbReference>
<proteinExistence type="predicted"/>
<evidence type="ECO:0000256" key="4">
    <source>
        <dbReference type="ARBA" id="ARBA00023157"/>
    </source>
</evidence>
<gene>
    <name evidence="10" type="primary">CD74B</name>
</gene>
<dbReference type="Pfam" id="PF09307">
    <property type="entry name" value="MHC2-interact"/>
    <property type="match status" value="1"/>
</dbReference>
<protein>
    <submittedName>
        <fullName evidence="10">CD74 molecule, major histocompatibility complex, class II invariant chain b</fullName>
    </submittedName>
</protein>
<keyword evidence="2" id="KW-0964">Secreted</keyword>
<evidence type="ECO:0000256" key="8">
    <source>
        <dbReference type="SAM" id="Phobius"/>
    </source>
</evidence>
<reference evidence="10" key="2">
    <citation type="submission" date="2016-06" db="EMBL/GenBank/DDBJ databases">
        <title>The genome of a short-lived fish provides insights into sex chromosome evolution and the genetic control of aging.</title>
        <authorList>
            <person name="Reichwald K."/>
            <person name="Felder M."/>
            <person name="Petzold A."/>
            <person name="Koch P."/>
            <person name="Groth M."/>
            <person name="Platzer M."/>
        </authorList>
    </citation>
    <scope>NUCLEOTIDE SEQUENCE</scope>
    <source>
        <tissue evidence="10">Brain</tissue>
    </source>
</reference>
<dbReference type="InterPro" id="IPR000716">
    <property type="entry name" value="Thyroglobulin_1"/>
</dbReference>